<keyword evidence="13" id="KW-0539">Nucleus</keyword>
<feature type="domain" description="BZIP" evidence="17">
    <location>
        <begin position="224"/>
        <end position="287"/>
    </location>
</feature>
<dbReference type="FunFam" id="1.20.5.170:FF:000085">
    <property type="entry name" value="bZIP transcription factor 49"/>
    <property type="match status" value="1"/>
</dbReference>
<dbReference type="SMART" id="SM00338">
    <property type="entry name" value="BRLZ"/>
    <property type="match status" value="1"/>
</dbReference>
<dbReference type="GO" id="GO:0006986">
    <property type="term" value="P:response to unfolded protein"/>
    <property type="evidence" value="ECO:0007669"/>
    <property type="project" value="UniProtKB-KW"/>
</dbReference>
<keyword evidence="11" id="KW-0325">Glycoprotein</keyword>
<evidence type="ECO:0000256" key="16">
    <source>
        <dbReference type="SAM" id="Phobius"/>
    </source>
</evidence>
<keyword evidence="19" id="KW-1185">Reference proteome</keyword>
<comment type="function">
    <text evidence="14">Transcription factor involved in endoplasmic reticulum (ER) stress response. Acts as a ER stress sensor and activates the transcription factor BZIP50 and the chaperone BIP1.</text>
</comment>
<protein>
    <recommendedName>
        <fullName evidence="17">BZIP domain-containing protein</fullName>
    </recommendedName>
</protein>
<feature type="compositionally biased region" description="Gly residues" evidence="15">
    <location>
        <begin position="180"/>
        <end position="197"/>
    </location>
</feature>
<keyword evidence="6 16" id="KW-1133">Transmembrane helix</keyword>
<sequence length="672" mass="71532">MLLPAHQGPWAARRTFQTRLASDFGPTAPTRPRTAGPVRLDDAKEATSDSDRIPQLQFLPFLSLPFPHCKPCTLRQPRRARSRTPTGRPAVAHALAVTGSRAMAIAEASPFADLPFPDDLPEFPHGPVGDDDAFALDGFDLDDLDIDFDFDLDLDLLPTDDVQLPSPPPPLATSSSSAGSPGGAGDSSSGSGGGADGGLKNDESSETSSRSASDKAGDGGEGEDAKRRARLVRNRESAHLSRQRKKQYVEELEGKVKAMQATIADLSTRISCVTAENAALKQQLAGAGAGVPPPLPMYPGLYPLPPPWMHPAYAMGARGSQVPLMPIPRLKTKQPASAAAEPPAKKSRKTKKVASVSLLGLLFLMMLCGCLVPAVNRMYGAVDTREGIVLGPSQSRHGRVLAVDGPRDGVSEGADSKLPHNSSETLPALLYIPRNGKHVKINGNLVIQSVVASEKASSRMCHSDGKTSCNQGQEDTSLAIPGHVAQLNSGEVMESAKAIKNKLMALPPGDGSIYRDDDELLPQWFSEAMSGPMLSSGMCTEVFQFDISPITIVPVYSSGMHNASHNSTENLPSSQSHKVKNRRILHSMAIPLKGSTSNHTDHLKAHPKNESFAGNKPASSVVVSVLADPRVDADGRISSKSLSRIFVVVLVDSVKYVTYSCVLPFKTHSPHL</sequence>
<feature type="compositionally biased region" description="Low complexity" evidence="15">
    <location>
        <begin position="25"/>
        <end position="37"/>
    </location>
</feature>
<name>A0A9R1RIV0_TRITD</name>
<gene>
    <name evidence="18" type="ORF">TRITD_2Bv1G054350</name>
</gene>
<comment type="similarity">
    <text evidence="3">Belongs to the bZIP family.</text>
</comment>
<evidence type="ECO:0000256" key="11">
    <source>
        <dbReference type="ARBA" id="ARBA00023180"/>
    </source>
</evidence>
<dbReference type="InterPro" id="IPR004827">
    <property type="entry name" value="bZIP"/>
</dbReference>
<evidence type="ECO:0000256" key="4">
    <source>
        <dbReference type="ARBA" id="ARBA00022692"/>
    </source>
</evidence>
<feature type="region of interest" description="Disordered" evidence="15">
    <location>
        <begin position="21"/>
        <end position="49"/>
    </location>
</feature>
<dbReference type="SUPFAM" id="SSF57959">
    <property type="entry name" value="Leucine zipper domain"/>
    <property type="match status" value="1"/>
</dbReference>
<dbReference type="AlphaFoldDB" id="A0A9R1RIV0"/>
<evidence type="ECO:0000256" key="10">
    <source>
        <dbReference type="ARBA" id="ARBA00023163"/>
    </source>
</evidence>
<evidence type="ECO:0000256" key="2">
    <source>
        <dbReference type="ARBA" id="ARBA00004389"/>
    </source>
</evidence>
<feature type="transmembrane region" description="Helical" evidence="16">
    <location>
        <begin position="353"/>
        <end position="375"/>
    </location>
</feature>
<keyword evidence="9 16" id="KW-0472">Membrane</keyword>
<feature type="compositionally biased region" description="Basic and acidic residues" evidence="15">
    <location>
        <begin position="39"/>
        <end position="49"/>
    </location>
</feature>
<evidence type="ECO:0000256" key="1">
    <source>
        <dbReference type="ARBA" id="ARBA00004123"/>
    </source>
</evidence>
<dbReference type="Proteomes" id="UP000324705">
    <property type="component" value="Chromosome 2B"/>
</dbReference>
<evidence type="ECO:0000256" key="8">
    <source>
        <dbReference type="ARBA" id="ARBA00023125"/>
    </source>
</evidence>
<evidence type="ECO:0000256" key="13">
    <source>
        <dbReference type="ARBA" id="ARBA00023242"/>
    </source>
</evidence>
<keyword evidence="7" id="KW-0805">Transcription regulation</keyword>
<keyword evidence="12" id="KW-0834">Unfolded protein response</keyword>
<dbReference type="GO" id="GO:0005634">
    <property type="term" value="C:nucleus"/>
    <property type="evidence" value="ECO:0007669"/>
    <property type="project" value="UniProtKB-SubCell"/>
</dbReference>
<feature type="compositionally biased region" description="Basic and acidic residues" evidence="15">
    <location>
        <begin position="599"/>
        <end position="609"/>
    </location>
</feature>
<feature type="region of interest" description="Disordered" evidence="15">
    <location>
        <begin position="593"/>
        <end position="615"/>
    </location>
</feature>
<proteinExistence type="inferred from homology"/>
<evidence type="ECO:0000256" key="14">
    <source>
        <dbReference type="ARBA" id="ARBA00056763"/>
    </source>
</evidence>
<organism evidence="18 19">
    <name type="scientific">Triticum turgidum subsp. durum</name>
    <name type="common">Durum wheat</name>
    <name type="synonym">Triticum durum</name>
    <dbReference type="NCBI Taxonomy" id="4567"/>
    <lineage>
        <taxon>Eukaryota</taxon>
        <taxon>Viridiplantae</taxon>
        <taxon>Streptophyta</taxon>
        <taxon>Embryophyta</taxon>
        <taxon>Tracheophyta</taxon>
        <taxon>Spermatophyta</taxon>
        <taxon>Magnoliopsida</taxon>
        <taxon>Liliopsida</taxon>
        <taxon>Poales</taxon>
        <taxon>Poaceae</taxon>
        <taxon>BOP clade</taxon>
        <taxon>Pooideae</taxon>
        <taxon>Triticodae</taxon>
        <taxon>Triticeae</taxon>
        <taxon>Triticinae</taxon>
        <taxon>Triticum</taxon>
    </lineage>
</organism>
<dbReference type="InterPro" id="IPR046347">
    <property type="entry name" value="bZIP_sf"/>
</dbReference>
<dbReference type="CDD" id="cd14704">
    <property type="entry name" value="bZIP_HY5-like"/>
    <property type="match status" value="1"/>
</dbReference>
<keyword evidence="5" id="KW-0256">Endoplasmic reticulum</keyword>
<dbReference type="PROSITE" id="PS50217">
    <property type="entry name" value="BZIP"/>
    <property type="match status" value="1"/>
</dbReference>
<dbReference type="GO" id="GO:0005789">
    <property type="term" value="C:endoplasmic reticulum membrane"/>
    <property type="evidence" value="ECO:0007669"/>
    <property type="project" value="UniProtKB-SubCell"/>
</dbReference>
<dbReference type="OMA" id="LPMPWMH"/>
<dbReference type="GO" id="GO:0034976">
    <property type="term" value="P:response to endoplasmic reticulum stress"/>
    <property type="evidence" value="ECO:0007669"/>
    <property type="project" value="UniProtKB-ARBA"/>
</dbReference>
<evidence type="ECO:0000259" key="17">
    <source>
        <dbReference type="PROSITE" id="PS50217"/>
    </source>
</evidence>
<feature type="compositionally biased region" description="Basic and acidic residues" evidence="15">
    <location>
        <begin position="212"/>
        <end position="226"/>
    </location>
</feature>
<keyword evidence="8" id="KW-0238">DNA-binding</keyword>
<dbReference type="PANTHER" id="PTHR47416:SF7">
    <property type="entry name" value="BZIP TRANSCRIPTION FACTOR 60"/>
    <property type="match status" value="1"/>
</dbReference>
<evidence type="ECO:0000256" key="5">
    <source>
        <dbReference type="ARBA" id="ARBA00022824"/>
    </source>
</evidence>
<evidence type="ECO:0000313" key="18">
    <source>
        <dbReference type="EMBL" id="VAH43203.1"/>
    </source>
</evidence>
<evidence type="ECO:0000313" key="19">
    <source>
        <dbReference type="Proteomes" id="UP000324705"/>
    </source>
</evidence>
<evidence type="ECO:0000256" key="15">
    <source>
        <dbReference type="SAM" id="MobiDB-lite"/>
    </source>
</evidence>
<keyword evidence="4 16" id="KW-0812">Transmembrane</keyword>
<feature type="region of interest" description="Disordered" evidence="15">
    <location>
        <begin position="159"/>
        <end position="245"/>
    </location>
</feature>
<dbReference type="EMBL" id="LT934114">
    <property type="protein sequence ID" value="VAH43203.1"/>
    <property type="molecule type" value="Genomic_DNA"/>
</dbReference>
<accession>A0A9R1RIV0</accession>
<evidence type="ECO:0000256" key="9">
    <source>
        <dbReference type="ARBA" id="ARBA00023136"/>
    </source>
</evidence>
<evidence type="ECO:0000256" key="12">
    <source>
        <dbReference type="ARBA" id="ARBA00023230"/>
    </source>
</evidence>
<dbReference type="Pfam" id="PF00170">
    <property type="entry name" value="bZIP_1"/>
    <property type="match status" value="1"/>
</dbReference>
<evidence type="ECO:0000256" key="6">
    <source>
        <dbReference type="ARBA" id="ARBA00022989"/>
    </source>
</evidence>
<dbReference type="Gramene" id="TRITD2Bv1G054350.3">
    <property type="protein sequence ID" value="TRITD2Bv1G054350.3"/>
    <property type="gene ID" value="TRITD2Bv1G054350"/>
</dbReference>
<keyword evidence="10" id="KW-0804">Transcription</keyword>
<evidence type="ECO:0000256" key="3">
    <source>
        <dbReference type="ARBA" id="ARBA00007163"/>
    </source>
</evidence>
<dbReference type="Gene3D" id="1.20.5.170">
    <property type="match status" value="1"/>
</dbReference>
<evidence type="ECO:0000256" key="7">
    <source>
        <dbReference type="ARBA" id="ARBA00023015"/>
    </source>
</evidence>
<reference evidence="18 19" key="1">
    <citation type="submission" date="2017-09" db="EMBL/GenBank/DDBJ databases">
        <authorList>
            <consortium name="International Durum Wheat Genome Sequencing Consortium (IDWGSC)"/>
            <person name="Milanesi L."/>
        </authorList>
    </citation>
    <scope>NUCLEOTIDE SEQUENCE [LARGE SCALE GENOMIC DNA]</scope>
    <source>
        <strain evidence="19">cv. Svevo</strain>
    </source>
</reference>
<dbReference type="GO" id="GO:0003700">
    <property type="term" value="F:DNA-binding transcription factor activity"/>
    <property type="evidence" value="ECO:0007669"/>
    <property type="project" value="InterPro"/>
</dbReference>
<comment type="subcellular location">
    <subcellularLocation>
        <location evidence="2">Endoplasmic reticulum membrane</location>
        <topology evidence="2">Single-pass membrane protein</topology>
    </subcellularLocation>
    <subcellularLocation>
        <location evidence="1">Nucleus</location>
    </subcellularLocation>
</comment>
<dbReference type="GO" id="GO:0003677">
    <property type="term" value="F:DNA binding"/>
    <property type="evidence" value="ECO:0007669"/>
    <property type="project" value="UniProtKB-KW"/>
</dbReference>
<dbReference type="PANTHER" id="PTHR47416">
    <property type="entry name" value="BASIC-LEUCINE ZIPPER TRANSCRIPTION FACTOR F-RELATED"/>
    <property type="match status" value="1"/>
</dbReference>